<keyword evidence="2" id="KW-1133">Transmembrane helix</keyword>
<keyword evidence="2" id="KW-0472">Membrane</keyword>
<feature type="region of interest" description="Disordered" evidence="1">
    <location>
        <begin position="167"/>
        <end position="189"/>
    </location>
</feature>
<keyword evidence="4" id="KW-1185">Reference proteome</keyword>
<organism evidence="3 4">
    <name type="scientific">Dendrobium thyrsiflorum</name>
    <name type="common">Pinecone-like raceme dendrobium</name>
    <name type="synonym">Orchid</name>
    <dbReference type="NCBI Taxonomy" id="117978"/>
    <lineage>
        <taxon>Eukaryota</taxon>
        <taxon>Viridiplantae</taxon>
        <taxon>Streptophyta</taxon>
        <taxon>Embryophyta</taxon>
        <taxon>Tracheophyta</taxon>
        <taxon>Spermatophyta</taxon>
        <taxon>Magnoliopsida</taxon>
        <taxon>Liliopsida</taxon>
        <taxon>Asparagales</taxon>
        <taxon>Orchidaceae</taxon>
        <taxon>Epidendroideae</taxon>
        <taxon>Malaxideae</taxon>
        <taxon>Dendrobiinae</taxon>
        <taxon>Dendrobium</taxon>
    </lineage>
</organism>
<feature type="region of interest" description="Disordered" evidence="1">
    <location>
        <begin position="46"/>
        <end position="74"/>
    </location>
</feature>
<feature type="transmembrane region" description="Helical" evidence="2">
    <location>
        <begin position="916"/>
        <end position="935"/>
    </location>
</feature>
<evidence type="ECO:0000313" key="3">
    <source>
        <dbReference type="EMBL" id="KAL0916332.1"/>
    </source>
</evidence>
<dbReference type="EMBL" id="JANQDX010000011">
    <property type="protein sequence ID" value="KAL0916332.1"/>
    <property type="molecule type" value="Genomic_DNA"/>
</dbReference>
<feature type="transmembrane region" description="Helical" evidence="2">
    <location>
        <begin position="135"/>
        <end position="161"/>
    </location>
</feature>
<dbReference type="Proteomes" id="UP001552299">
    <property type="component" value="Unassembled WGS sequence"/>
</dbReference>
<keyword evidence="2" id="KW-0812">Transmembrane</keyword>
<evidence type="ECO:0000256" key="2">
    <source>
        <dbReference type="SAM" id="Phobius"/>
    </source>
</evidence>
<proteinExistence type="predicted"/>
<accession>A0ABD0V0W0</accession>
<gene>
    <name evidence="3" type="ORF">M5K25_013835</name>
</gene>
<evidence type="ECO:0000256" key="1">
    <source>
        <dbReference type="SAM" id="MobiDB-lite"/>
    </source>
</evidence>
<feature type="compositionally biased region" description="Basic and acidic residues" evidence="1">
    <location>
        <begin position="751"/>
        <end position="765"/>
    </location>
</feature>
<dbReference type="AlphaFoldDB" id="A0ABD0V0W0"/>
<comment type="caution">
    <text evidence="3">The sequence shown here is derived from an EMBL/GenBank/DDBJ whole genome shotgun (WGS) entry which is preliminary data.</text>
</comment>
<protein>
    <submittedName>
        <fullName evidence="3">Uncharacterized protein</fullName>
    </submittedName>
</protein>
<feature type="compositionally biased region" description="Acidic residues" evidence="1">
    <location>
        <begin position="766"/>
        <end position="778"/>
    </location>
</feature>
<feature type="region of interest" description="Disordered" evidence="1">
    <location>
        <begin position="745"/>
        <end position="781"/>
    </location>
</feature>
<sequence length="952" mass="107066">MAKDAIERRNKTDHQILPCLFFSLQIIQKGLIRFQKLRWDIGPHGPVHIPDLTGQPRTGVSHESRRSGSPPACPPLWHQPILTENDEISKILVKGSSLQAGWLLENCRIEEKMAGEEMAKQSSERRRRSRAGLNLHVNFNGGVVLLLGAAAGALLASAFAAHRIRAHKRRRGSTKEGIQGDSGEHPAAPEAKEFVGDEGGEEDGANAGEGVFQVNSHDNLDASVQISRVDQREIDFCLPEEGKGEVEERSSTIDIEIVDGERGELAGLRESSADISSSPTNTCHNLGEKQLRYDEAASVKEECKASCVNCKEDDEEDKEKAFIEEWDKREEIDENMNSSDLHSEQPRQLEKKISQNLEMVIATSPPGDQDEMNPLIEEIEPFFEESREAKKALDITQNDSGKHPEMVIMEDGIRKEGGGFKDDERLDILRVQQDIEERDAYDGKMVEGSRDLCEQTVALSHESSFTAITEPETSSCSDLVMVKAEEDFHLLAHINGIMHIEEDKKGVEVSNYPSAVEGIEGLIDEIQGNEFLLHSCIRDNPTMIVAVEEKTQLEDNLNDVIQEEKTEDNLLNGLKENVESPETEEDFQLISHINGITHIEEEKMGVEESNYPYADEGVDGLMDEIQGKTQPPLGSSLKKEASPTEFFLLQTCTHENPAMIIAVEEKTQLEENTTCDLNDVIQVEKTEENLLNGFKENVESSEAEENLRENEECPLTESQRIEFSLEHDRFPLSIESNMKIVQPIQDNNLDNSEKTPEIEESHMETGAEDSETSPDEEVEERKDDAVSVQCHELETKQHIEAHKDKLEREIEYPQTLPVVKKEEAEIHTESGAQIKEENEDQEQILKLSYDLVEKGGKTVAQTVKQDTKTGLIDVDEKHQRKVDGDENTVSSKGKQQRIATKKVKRTEYMFMDYPKGYIFLLTILATAFAVLAFLYTKDFISRTAILEYFITS</sequence>
<reference evidence="3 4" key="1">
    <citation type="journal article" date="2024" name="Plant Biotechnol. J.">
        <title>Dendrobium thyrsiflorum genome and its molecular insights into genes involved in important horticultural traits.</title>
        <authorList>
            <person name="Chen B."/>
            <person name="Wang J.Y."/>
            <person name="Zheng P.J."/>
            <person name="Li K.L."/>
            <person name="Liang Y.M."/>
            <person name="Chen X.F."/>
            <person name="Zhang C."/>
            <person name="Zhao X."/>
            <person name="He X."/>
            <person name="Zhang G.Q."/>
            <person name="Liu Z.J."/>
            <person name="Xu Q."/>
        </authorList>
    </citation>
    <scope>NUCLEOTIDE SEQUENCE [LARGE SCALE GENOMIC DNA]</scope>
    <source>
        <strain evidence="3">GZMU011</strain>
    </source>
</reference>
<evidence type="ECO:0000313" key="4">
    <source>
        <dbReference type="Proteomes" id="UP001552299"/>
    </source>
</evidence>
<name>A0ABD0V0W0_DENTH</name>